<sequence>MMASESQSAGRPARRQDNRIKRTVSFDEWLRWSDTFPPPLVLHRPILSDGAMVIQYESSNQSEHQVTLTLQWLQLP</sequence>
<protein>
    <submittedName>
        <fullName evidence="1">Uncharacterized protein</fullName>
    </submittedName>
</protein>
<evidence type="ECO:0000313" key="1">
    <source>
        <dbReference type="EMBL" id="KAK9818498.1"/>
    </source>
</evidence>
<accession>A0AAW1QBL4</accession>
<proteinExistence type="predicted"/>
<reference evidence="1 2" key="1">
    <citation type="journal article" date="2024" name="Nat. Commun.">
        <title>Phylogenomics reveals the evolutionary origins of lichenization in chlorophyte algae.</title>
        <authorList>
            <person name="Puginier C."/>
            <person name="Libourel C."/>
            <person name="Otte J."/>
            <person name="Skaloud P."/>
            <person name="Haon M."/>
            <person name="Grisel S."/>
            <person name="Petersen M."/>
            <person name="Berrin J.G."/>
            <person name="Delaux P.M."/>
            <person name="Dal Grande F."/>
            <person name="Keller J."/>
        </authorList>
    </citation>
    <scope>NUCLEOTIDE SEQUENCE [LARGE SCALE GENOMIC DNA]</scope>
    <source>
        <strain evidence="1 2">SAG 2145</strain>
    </source>
</reference>
<dbReference type="Proteomes" id="UP001438707">
    <property type="component" value="Unassembled WGS sequence"/>
</dbReference>
<organism evidence="1 2">
    <name type="scientific">Apatococcus lobatus</name>
    <dbReference type="NCBI Taxonomy" id="904363"/>
    <lineage>
        <taxon>Eukaryota</taxon>
        <taxon>Viridiplantae</taxon>
        <taxon>Chlorophyta</taxon>
        <taxon>core chlorophytes</taxon>
        <taxon>Trebouxiophyceae</taxon>
        <taxon>Chlorellales</taxon>
        <taxon>Chlorellaceae</taxon>
        <taxon>Apatococcus</taxon>
    </lineage>
</organism>
<dbReference type="EMBL" id="JALJOS010000061">
    <property type="protein sequence ID" value="KAK9818498.1"/>
    <property type="molecule type" value="Genomic_DNA"/>
</dbReference>
<gene>
    <name evidence="1" type="ORF">WJX74_002559</name>
</gene>
<evidence type="ECO:0000313" key="2">
    <source>
        <dbReference type="Proteomes" id="UP001438707"/>
    </source>
</evidence>
<name>A0AAW1QBL4_9CHLO</name>
<dbReference type="AlphaFoldDB" id="A0AAW1QBL4"/>
<keyword evidence="2" id="KW-1185">Reference proteome</keyword>
<comment type="caution">
    <text evidence="1">The sequence shown here is derived from an EMBL/GenBank/DDBJ whole genome shotgun (WGS) entry which is preliminary data.</text>
</comment>